<evidence type="ECO:0000313" key="3">
    <source>
        <dbReference type="Proteomes" id="UP000823485"/>
    </source>
</evidence>
<organism evidence="2 3">
    <name type="scientific">Siminovitchia thermophila</name>
    <dbReference type="NCBI Taxonomy" id="1245522"/>
    <lineage>
        <taxon>Bacteria</taxon>
        <taxon>Bacillati</taxon>
        <taxon>Bacillota</taxon>
        <taxon>Bacilli</taxon>
        <taxon>Bacillales</taxon>
        <taxon>Bacillaceae</taxon>
        <taxon>Siminovitchia</taxon>
    </lineage>
</organism>
<feature type="transmembrane region" description="Helical" evidence="1">
    <location>
        <begin position="216"/>
        <end position="234"/>
    </location>
</feature>
<name>A0ABS2R702_9BACI</name>
<keyword evidence="1" id="KW-1133">Transmembrane helix</keyword>
<keyword evidence="1" id="KW-0812">Transmembrane</keyword>
<feature type="transmembrane region" description="Helical" evidence="1">
    <location>
        <begin position="104"/>
        <end position="128"/>
    </location>
</feature>
<gene>
    <name evidence="2" type="ORF">JOC94_002422</name>
</gene>
<dbReference type="RefSeq" id="WP_077110355.1">
    <property type="nucleotide sequence ID" value="NZ_JAFBFH010000014.1"/>
</dbReference>
<sequence>MMKKVAPIAIADVKNIRHDPMLLLAFIGPIILITVYQVGGPIALSFFQQKFDFNIAVYSKIIFLVFLSLLPLLTGMVGGFLMLEERDLQLISYYSITPLGKKGYLFYRLISPFVMTIVAVFLFIRLASVVEMSILWSVIIACIVSLLAPLFSLFLVAYATTRVDGFALSKMASFLITAPFILFFVPKGMQWLAGVLPTFWIVKFIESVWNNSGQSSLYGMCALSIHLLILWYFYRKCVRNIH</sequence>
<evidence type="ECO:0000256" key="1">
    <source>
        <dbReference type="SAM" id="Phobius"/>
    </source>
</evidence>
<evidence type="ECO:0000313" key="2">
    <source>
        <dbReference type="EMBL" id="MBM7715435.1"/>
    </source>
</evidence>
<keyword evidence="3" id="KW-1185">Reference proteome</keyword>
<dbReference type="EMBL" id="JAFBFH010000014">
    <property type="protein sequence ID" value="MBM7715435.1"/>
    <property type="molecule type" value="Genomic_DNA"/>
</dbReference>
<feature type="transmembrane region" description="Helical" evidence="1">
    <location>
        <begin position="171"/>
        <end position="196"/>
    </location>
</feature>
<feature type="transmembrane region" description="Helical" evidence="1">
    <location>
        <begin position="21"/>
        <end position="38"/>
    </location>
</feature>
<dbReference type="Proteomes" id="UP000823485">
    <property type="component" value="Unassembled WGS sequence"/>
</dbReference>
<feature type="transmembrane region" description="Helical" evidence="1">
    <location>
        <begin position="58"/>
        <end position="83"/>
    </location>
</feature>
<reference evidence="2 3" key="1">
    <citation type="submission" date="2021-01" db="EMBL/GenBank/DDBJ databases">
        <title>Genomic Encyclopedia of Type Strains, Phase IV (KMG-IV): sequencing the most valuable type-strain genomes for metagenomic binning, comparative biology and taxonomic classification.</title>
        <authorList>
            <person name="Goeker M."/>
        </authorList>
    </citation>
    <scope>NUCLEOTIDE SEQUENCE [LARGE SCALE GENOMIC DNA]</scope>
    <source>
        <strain evidence="2 3">DSM 105453</strain>
    </source>
</reference>
<proteinExistence type="predicted"/>
<feature type="transmembrane region" description="Helical" evidence="1">
    <location>
        <begin position="134"/>
        <end position="159"/>
    </location>
</feature>
<accession>A0ABS2R702</accession>
<comment type="caution">
    <text evidence="2">The sequence shown here is derived from an EMBL/GenBank/DDBJ whole genome shotgun (WGS) entry which is preliminary data.</text>
</comment>
<keyword evidence="1" id="KW-0472">Membrane</keyword>
<protein>
    <submittedName>
        <fullName evidence="2">Fluoroquinolone transport system permease protein</fullName>
    </submittedName>
</protein>